<feature type="compositionally biased region" description="Basic residues" evidence="1">
    <location>
        <begin position="1"/>
        <end position="10"/>
    </location>
</feature>
<feature type="compositionally biased region" description="Basic residues" evidence="1">
    <location>
        <begin position="26"/>
        <end position="41"/>
    </location>
</feature>
<evidence type="ECO:0000256" key="2">
    <source>
        <dbReference type="SAM" id="Phobius"/>
    </source>
</evidence>
<sequence length="317" mass="32818">MSRSARRRPPARSASGRASGGASGAGRRRAQGRSSRRRRAKPSGGSGKTLVLVALVLVAVLGLGGYVLHDATRATATAAAASTGASTATAAATPSTGPDRAALAPATPSHSAPPTPAAFPTTYPNSAKGTYSYATGGTKRFGTGTLQRYKVAVENGLGVTPAAFAAQVDAILDNTQRGWSARGLWSFQRVSSGPVAFTIYLTSPNTTYHFCEQLIHLDIRESAPGGVNCSNNGDTVVENIARWIDLTQYYKGQPDLYHALAINHEVGHSLHHGHVSCAGAGDPAPVMMQQIKGLHGCVPNGWPYSADGTYITGPSAP</sequence>
<evidence type="ECO:0000256" key="1">
    <source>
        <dbReference type="SAM" id="MobiDB-lite"/>
    </source>
</evidence>
<dbReference type="Pfam" id="PF11350">
    <property type="entry name" value="DUF3152"/>
    <property type="match status" value="1"/>
</dbReference>
<feature type="domain" description="DUF3152" evidence="3">
    <location>
        <begin position="122"/>
        <end position="294"/>
    </location>
</feature>
<protein>
    <submittedName>
        <fullName evidence="4">DUF3152 domain-containing protein</fullName>
    </submittedName>
</protein>
<evidence type="ECO:0000313" key="4">
    <source>
        <dbReference type="EMBL" id="MFC1429106.1"/>
    </source>
</evidence>
<organism evidence="4 5">
    <name type="scientific">Streptacidiphilus alkalitolerans</name>
    <dbReference type="NCBI Taxonomy" id="3342712"/>
    <lineage>
        <taxon>Bacteria</taxon>
        <taxon>Bacillati</taxon>
        <taxon>Actinomycetota</taxon>
        <taxon>Actinomycetes</taxon>
        <taxon>Kitasatosporales</taxon>
        <taxon>Streptomycetaceae</taxon>
        <taxon>Streptacidiphilus</taxon>
    </lineage>
</organism>
<keyword evidence="2" id="KW-0472">Membrane</keyword>
<dbReference type="Proteomes" id="UP001592530">
    <property type="component" value="Unassembled WGS sequence"/>
</dbReference>
<keyword evidence="2" id="KW-1133">Transmembrane helix</keyword>
<name>A0ABV6WSZ6_9ACTN</name>
<evidence type="ECO:0000259" key="3">
    <source>
        <dbReference type="Pfam" id="PF11350"/>
    </source>
</evidence>
<gene>
    <name evidence="4" type="ORF">ACEZDB_00310</name>
</gene>
<feature type="transmembrane region" description="Helical" evidence="2">
    <location>
        <begin position="49"/>
        <end position="68"/>
    </location>
</feature>
<dbReference type="RefSeq" id="WP_380547426.1">
    <property type="nucleotide sequence ID" value="NZ_JBHEZY010000001.1"/>
</dbReference>
<accession>A0ABV6WSZ6</accession>
<feature type="region of interest" description="Disordered" evidence="1">
    <location>
        <begin position="1"/>
        <end position="46"/>
    </location>
</feature>
<proteinExistence type="predicted"/>
<reference evidence="4 5" key="1">
    <citation type="submission" date="2024-09" db="EMBL/GenBank/DDBJ databases">
        <authorList>
            <person name="Lee S.D."/>
        </authorList>
    </citation>
    <scope>NUCLEOTIDE SEQUENCE [LARGE SCALE GENOMIC DNA]</scope>
    <source>
        <strain evidence="4 5">N1-3</strain>
    </source>
</reference>
<dbReference type="SUPFAM" id="SSF55486">
    <property type="entry name" value="Metalloproteases ('zincins'), catalytic domain"/>
    <property type="match status" value="1"/>
</dbReference>
<evidence type="ECO:0000313" key="5">
    <source>
        <dbReference type="Proteomes" id="UP001592530"/>
    </source>
</evidence>
<feature type="region of interest" description="Disordered" evidence="1">
    <location>
        <begin position="79"/>
        <end position="123"/>
    </location>
</feature>
<comment type="caution">
    <text evidence="4">The sequence shown here is derived from an EMBL/GenBank/DDBJ whole genome shotgun (WGS) entry which is preliminary data.</text>
</comment>
<feature type="compositionally biased region" description="Low complexity" evidence="1">
    <location>
        <begin position="79"/>
        <end position="110"/>
    </location>
</feature>
<dbReference type="InterPro" id="IPR022603">
    <property type="entry name" value="DUF3152"/>
</dbReference>
<dbReference type="EMBL" id="JBHEZY010000001">
    <property type="protein sequence ID" value="MFC1429106.1"/>
    <property type="molecule type" value="Genomic_DNA"/>
</dbReference>
<keyword evidence="2" id="KW-0812">Transmembrane</keyword>